<feature type="transmembrane region" description="Helical" evidence="1">
    <location>
        <begin position="81"/>
        <end position="105"/>
    </location>
</feature>
<keyword evidence="1" id="KW-0472">Membrane</keyword>
<protein>
    <submittedName>
        <fullName evidence="2">Uncharacterized protein</fullName>
    </submittedName>
</protein>
<dbReference type="EMBL" id="JAGPXF010000007">
    <property type="protein sequence ID" value="KAH7235699.1"/>
    <property type="molecule type" value="Genomic_DNA"/>
</dbReference>
<evidence type="ECO:0000313" key="3">
    <source>
        <dbReference type="Proteomes" id="UP000813427"/>
    </source>
</evidence>
<reference evidence="2" key="1">
    <citation type="journal article" date="2021" name="Nat. Commun.">
        <title>Genetic determinants of endophytism in the Arabidopsis root mycobiome.</title>
        <authorList>
            <person name="Mesny F."/>
            <person name="Miyauchi S."/>
            <person name="Thiergart T."/>
            <person name="Pickel B."/>
            <person name="Atanasova L."/>
            <person name="Karlsson M."/>
            <person name="Huettel B."/>
            <person name="Barry K.W."/>
            <person name="Haridas S."/>
            <person name="Chen C."/>
            <person name="Bauer D."/>
            <person name="Andreopoulos W."/>
            <person name="Pangilinan J."/>
            <person name="LaButti K."/>
            <person name="Riley R."/>
            <person name="Lipzen A."/>
            <person name="Clum A."/>
            <person name="Drula E."/>
            <person name="Henrissat B."/>
            <person name="Kohler A."/>
            <person name="Grigoriev I.V."/>
            <person name="Martin F.M."/>
            <person name="Hacquard S."/>
        </authorList>
    </citation>
    <scope>NUCLEOTIDE SEQUENCE</scope>
    <source>
        <strain evidence="2">MPI-SDFR-AT-0068</strain>
    </source>
</reference>
<sequence>MPLWTPHCSGRGAGDGGTKAAATHKARILQASRGIYIRPCMIQIIFLFLHPHYQSNFNNQQTLPLQPLFKTPLPTKLSSQWLATVAALVPLLATAALAALAPAAANKLPGIHTK</sequence>
<keyword evidence="3" id="KW-1185">Reference proteome</keyword>
<evidence type="ECO:0000313" key="2">
    <source>
        <dbReference type="EMBL" id="KAH7235699.1"/>
    </source>
</evidence>
<evidence type="ECO:0000256" key="1">
    <source>
        <dbReference type="SAM" id="Phobius"/>
    </source>
</evidence>
<feature type="transmembrane region" description="Helical" evidence="1">
    <location>
        <begin position="35"/>
        <end position="53"/>
    </location>
</feature>
<keyword evidence="1" id="KW-1133">Transmembrane helix</keyword>
<organism evidence="2 3">
    <name type="scientific">Fusarium tricinctum</name>
    <dbReference type="NCBI Taxonomy" id="61284"/>
    <lineage>
        <taxon>Eukaryota</taxon>
        <taxon>Fungi</taxon>
        <taxon>Dikarya</taxon>
        <taxon>Ascomycota</taxon>
        <taxon>Pezizomycotina</taxon>
        <taxon>Sordariomycetes</taxon>
        <taxon>Hypocreomycetidae</taxon>
        <taxon>Hypocreales</taxon>
        <taxon>Nectriaceae</taxon>
        <taxon>Fusarium</taxon>
        <taxon>Fusarium tricinctum species complex</taxon>
    </lineage>
</organism>
<gene>
    <name evidence="2" type="ORF">BKA59DRAFT_485169</name>
</gene>
<proteinExistence type="predicted"/>
<keyword evidence="1" id="KW-0812">Transmembrane</keyword>
<accession>A0A8K0RMP2</accession>
<comment type="caution">
    <text evidence="2">The sequence shown here is derived from an EMBL/GenBank/DDBJ whole genome shotgun (WGS) entry which is preliminary data.</text>
</comment>
<dbReference type="Proteomes" id="UP000813427">
    <property type="component" value="Unassembled WGS sequence"/>
</dbReference>
<dbReference type="AlphaFoldDB" id="A0A8K0RMP2"/>
<name>A0A8K0RMP2_9HYPO</name>